<reference evidence="7 8" key="1">
    <citation type="submission" date="2018-11" db="EMBL/GenBank/DDBJ databases">
        <title>The first complete genome of Serratia liquefaciens isolated from metalophyte plant revel distinctness adaptive mechanisms in an extreme habitat.</title>
        <authorList>
            <person name="Caneschi W.L."/>
            <person name="Sanchez A.B."/>
            <person name="Felestrino E.B."/>
            <person name="Assis R.A.B."/>
            <person name="Lemes C.G.C."/>
            <person name="Cordeiro I.F."/>
            <person name="Fonseca N.P."/>
            <person name="Villa M."/>
            <person name="Vieira I.T."/>
            <person name="Moraes L.A."/>
            <person name="Kamino L.H.Y."/>
            <person name="do Carmo F."/>
            <person name="Garcia C.M."/>
            <person name="Almeida N.F."/>
            <person name="Silva R.S."/>
            <person name="Ferro J.A."/>
            <person name="Ferro M.I.T."/>
            <person name="Varani A.M."/>
            <person name="Ferreira R.M."/>
            <person name="dos Santos V.L."/>
            <person name="Silva U.C."/>
            <person name="Setubal J.C."/>
            <person name="Moreira L.M."/>
        </authorList>
    </citation>
    <scope>NUCLEOTIDE SEQUENCE [LARGE SCALE GENOMIC DNA]</scope>
    <source>
        <strain evidence="7 8">FG3</strain>
    </source>
</reference>
<keyword evidence="4" id="KW-0238">DNA-binding</keyword>
<dbReference type="InterPro" id="IPR036390">
    <property type="entry name" value="WH_DNA-bd_sf"/>
</dbReference>
<evidence type="ECO:0000256" key="3">
    <source>
        <dbReference type="ARBA" id="ARBA00023015"/>
    </source>
</evidence>
<evidence type="ECO:0000313" key="7">
    <source>
        <dbReference type="EMBL" id="QDL32111.1"/>
    </source>
</evidence>
<dbReference type="STRING" id="614.XJ20_11510"/>
<dbReference type="PANTHER" id="PTHR30537:SF5">
    <property type="entry name" value="HTH-TYPE TRANSCRIPTIONAL ACTIVATOR TTDR-RELATED"/>
    <property type="match status" value="1"/>
</dbReference>
<accession>A0A515CVA9</accession>
<dbReference type="GO" id="GO:0006351">
    <property type="term" value="P:DNA-templated transcription"/>
    <property type="evidence" value="ECO:0007669"/>
    <property type="project" value="TreeGrafter"/>
</dbReference>
<evidence type="ECO:0000313" key="8">
    <source>
        <dbReference type="Proteomes" id="UP000317572"/>
    </source>
</evidence>
<evidence type="ECO:0000256" key="1">
    <source>
        <dbReference type="ARBA" id="ARBA00009437"/>
    </source>
</evidence>
<dbReference type="InterPro" id="IPR005119">
    <property type="entry name" value="LysR_subst-bd"/>
</dbReference>
<feature type="domain" description="HTH lysR-type" evidence="6">
    <location>
        <begin position="1"/>
        <end position="57"/>
    </location>
</feature>
<dbReference type="Gene3D" id="1.10.10.10">
    <property type="entry name" value="Winged helix-like DNA-binding domain superfamily/Winged helix DNA-binding domain"/>
    <property type="match status" value="1"/>
</dbReference>
<comment type="similarity">
    <text evidence="1">Belongs to the LysR transcriptional regulatory family.</text>
</comment>
<keyword evidence="2" id="KW-0678">Repressor</keyword>
<protein>
    <submittedName>
        <fullName evidence="7">LysR family transcriptional regulator</fullName>
    </submittedName>
</protein>
<dbReference type="FunFam" id="1.10.10.10:FF:000001">
    <property type="entry name" value="LysR family transcriptional regulator"/>
    <property type="match status" value="1"/>
</dbReference>
<dbReference type="RefSeq" id="WP_142815211.1">
    <property type="nucleotide sequence ID" value="NZ_CP033893.1"/>
</dbReference>
<dbReference type="CDD" id="cd08422">
    <property type="entry name" value="PBP2_CrgA_like"/>
    <property type="match status" value="1"/>
</dbReference>
<proteinExistence type="inferred from homology"/>
<evidence type="ECO:0000259" key="6">
    <source>
        <dbReference type="PROSITE" id="PS50931"/>
    </source>
</evidence>
<dbReference type="Pfam" id="PF00126">
    <property type="entry name" value="HTH_1"/>
    <property type="match status" value="1"/>
</dbReference>
<dbReference type="PROSITE" id="PS50931">
    <property type="entry name" value="HTH_LYSR"/>
    <property type="match status" value="1"/>
</dbReference>
<dbReference type="SUPFAM" id="SSF53850">
    <property type="entry name" value="Periplasmic binding protein-like II"/>
    <property type="match status" value="1"/>
</dbReference>
<dbReference type="InterPro" id="IPR036388">
    <property type="entry name" value="WH-like_DNA-bd_sf"/>
</dbReference>
<dbReference type="GO" id="GO:0003700">
    <property type="term" value="F:DNA-binding transcription factor activity"/>
    <property type="evidence" value="ECO:0007669"/>
    <property type="project" value="InterPro"/>
</dbReference>
<dbReference type="Proteomes" id="UP000317572">
    <property type="component" value="Chromosome"/>
</dbReference>
<name>A0A515CVA9_SERLI</name>
<dbReference type="PRINTS" id="PR00039">
    <property type="entry name" value="HTHLYSR"/>
</dbReference>
<evidence type="ECO:0000256" key="5">
    <source>
        <dbReference type="ARBA" id="ARBA00023163"/>
    </source>
</evidence>
<keyword evidence="5" id="KW-0804">Transcription</keyword>
<dbReference type="FunFam" id="3.40.190.290:FF:000001">
    <property type="entry name" value="Transcriptional regulator, LysR family"/>
    <property type="match status" value="1"/>
</dbReference>
<dbReference type="InterPro" id="IPR058163">
    <property type="entry name" value="LysR-type_TF_proteobact-type"/>
</dbReference>
<dbReference type="SUPFAM" id="SSF46785">
    <property type="entry name" value="Winged helix' DNA-binding domain"/>
    <property type="match status" value="1"/>
</dbReference>
<sequence>MMNALRIFNAVVKGGNFTAASEALDLSRPRVSKSIAELEQHFGVRLLHRTTRSMTLTEAGRECYEYSQRIAGECQALEAYMGNQGQPAGTLRISAPHPYCRAELATIVAGYQRRYPRVSVEFCLSDQLINLIDQGIDVAIRVANLSDSSLVARKLCEIPRILCASPDYLKHHGTPDNPQALREHNCLVYSLLPRAEQWEYLDEEGRLIEVPVCGSLRANSGDALLASALEGRGIILEPEFVVREALASGALIRLMRDYTWSHRSLYVVYVNRRYLPVNIRSFVDFVAEYYRQSRLPPEQKLTDTPPAA</sequence>
<organism evidence="7 8">
    <name type="scientific">Serratia liquefaciens</name>
    <dbReference type="NCBI Taxonomy" id="614"/>
    <lineage>
        <taxon>Bacteria</taxon>
        <taxon>Pseudomonadati</taxon>
        <taxon>Pseudomonadota</taxon>
        <taxon>Gammaproteobacteria</taxon>
        <taxon>Enterobacterales</taxon>
        <taxon>Yersiniaceae</taxon>
        <taxon>Serratia</taxon>
    </lineage>
</organism>
<dbReference type="InterPro" id="IPR000847">
    <property type="entry name" value="LysR_HTH_N"/>
</dbReference>
<dbReference type="AlphaFoldDB" id="A0A515CVA9"/>
<dbReference type="GO" id="GO:0043565">
    <property type="term" value="F:sequence-specific DNA binding"/>
    <property type="evidence" value="ECO:0007669"/>
    <property type="project" value="TreeGrafter"/>
</dbReference>
<dbReference type="Gene3D" id="3.40.190.290">
    <property type="match status" value="1"/>
</dbReference>
<keyword evidence="3" id="KW-0805">Transcription regulation</keyword>
<dbReference type="PANTHER" id="PTHR30537">
    <property type="entry name" value="HTH-TYPE TRANSCRIPTIONAL REGULATOR"/>
    <property type="match status" value="1"/>
</dbReference>
<evidence type="ECO:0000256" key="2">
    <source>
        <dbReference type="ARBA" id="ARBA00022491"/>
    </source>
</evidence>
<dbReference type="Pfam" id="PF03466">
    <property type="entry name" value="LysR_substrate"/>
    <property type="match status" value="1"/>
</dbReference>
<gene>
    <name evidence="7" type="ORF">EGO53_10035</name>
</gene>
<dbReference type="EMBL" id="CP033893">
    <property type="protein sequence ID" value="QDL32111.1"/>
    <property type="molecule type" value="Genomic_DNA"/>
</dbReference>
<evidence type="ECO:0000256" key="4">
    <source>
        <dbReference type="ARBA" id="ARBA00023125"/>
    </source>
</evidence>